<evidence type="ECO:0000313" key="4">
    <source>
        <dbReference type="Proteomes" id="UP001175000"/>
    </source>
</evidence>
<dbReference type="GO" id="GO:0005737">
    <property type="term" value="C:cytoplasm"/>
    <property type="evidence" value="ECO:0007669"/>
    <property type="project" value="TreeGrafter"/>
</dbReference>
<feature type="compositionally biased region" description="Basic and acidic residues" evidence="1">
    <location>
        <begin position="386"/>
        <end position="395"/>
    </location>
</feature>
<evidence type="ECO:0000313" key="3">
    <source>
        <dbReference type="EMBL" id="KAK0626068.1"/>
    </source>
</evidence>
<feature type="compositionally biased region" description="Basic and acidic residues" evidence="1">
    <location>
        <begin position="263"/>
        <end position="279"/>
    </location>
</feature>
<dbReference type="SUPFAM" id="SSF46934">
    <property type="entry name" value="UBA-like"/>
    <property type="match status" value="1"/>
</dbReference>
<evidence type="ECO:0000259" key="2">
    <source>
        <dbReference type="PROSITE" id="PS51140"/>
    </source>
</evidence>
<feature type="region of interest" description="Disordered" evidence="1">
    <location>
        <begin position="242"/>
        <end position="395"/>
    </location>
</feature>
<reference evidence="3" key="1">
    <citation type="submission" date="2023-06" db="EMBL/GenBank/DDBJ databases">
        <title>Genome-scale phylogeny and comparative genomics of the fungal order Sordariales.</title>
        <authorList>
            <consortium name="Lawrence Berkeley National Laboratory"/>
            <person name="Hensen N."/>
            <person name="Bonometti L."/>
            <person name="Westerberg I."/>
            <person name="Brannstrom I.O."/>
            <person name="Guillou S."/>
            <person name="Cros-Aarteil S."/>
            <person name="Calhoun S."/>
            <person name="Haridas S."/>
            <person name="Kuo A."/>
            <person name="Mondo S."/>
            <person name="Pangilinan J."/>
            <person name="Riley R."/>
            <person name="Labutti K."/>
            <person name="Andreopoulos B."/>
            <person name="Lipzen A."/>
            <person name="Chen C."/>
            <person name="Yanf M."/>
            <person name="Daum C."/>
            <person name="Ng V."/>
            <person name="Clum A."/>
            <person name="Steindorff A."/>
            <person name="Ohm R."/>
            <person name="Martin F."/>
            <person name="Silar P."/>
            <person name="Natvig D."/>
            <person name="Lalanne C."/>
            <person name="Gautier V."/>
            <person name="Ament-Velasquez S.L."/>
            <person name="Kruys A."/>
            <person name="Hutchinson M.I."/>
            <person name="Powell A.J."/>
            <person name="Barry K."/>
            <person name="Miller A.N."/>
            <person name="Grigoriev I.V."/>
            <person name="Debuchy R."/>
            <person name="Gladieux P."/>
            <person name="Thoren M.H."/>
            <person name="Johannesson H."/>
        </authorList>
    </citation>
    <scope>NUCLEOTIDE SEQUENCE</scope>
    <source>
        <strain evidence="3">CBS 606.72</strain>
    </source>
</reference>
<keyword evidence="4" id="KW-1185">Reference proteome</keyword>
<feature type="compositionally biased region" description="Low complexity" evidence="1">
    <location>
        <begin position="50"/>
        <end position="68"/>
    </location>
</feature>
<dbReference type="PANTHER" id="PTHR16461:SF5">
    <property type="entry name" value="TOLL-INTERACTING PROTEIN"/>
    <property type="match status" value="1"/>
</dbReference>
<dbReference type="GO" id="GO:0043130">
    <property type="term" value="F:ubiquitin binding"/>
    <property type="evidence" value="ECO:0007669"/>
    <property type="project" value="InterPro"/>
</dbReference>
<protein>
    <recommendedName>
        <fullName evidence="2">CUE domain-containing protein</fullName>
    </recommendedName>
</protein>
<dbReference type="EMBL" id="JAULSU010000002">
    <property type="protein sequence ID" value="KAK0626068.1"/>
    <property type="molecule type" value="Genomic_DNA"/>
</dbReference>
<dbReference type="PROSITE" id="PS51140">
    <property type="entry name" value="CUE"/>
    <property type="match status" value="1"/>
</dbReference>
<dbReference type="GO" id="GO:0006511">
    <property type="term" value="P:ubiquitin-dependent protein catabolic process"/>
    <property type="evidence" value="ECO:0007669"/>
    <property type="project" value="TreeGrafter"/>
</dbReference>
<proteinExistence type="predicted"/>
<dbReference type="PANTHER" id="PTHR16461">
    <property type="entry name" value="TOLL-INTERACTING PROTEIN"/>
    <property type="match status" value="1"/>
</dbReference>
<feature type="compositionally biased region" description="Basic and acidic residues" evidence="1">
    <location>
        <begin position="159"/>
        <end position="169"/>
    </location>
</feature>
<dbReference type="CDD" id="cd14372">
    <property type="entry name" value="CUE_Cue5p_like"/>
    <property type="match status" value="1"/>
</dbReference>
<organism evidence="3 4">
    <name type="scientific">Immersiella caudata</name>
    <dbReference type="NCBI Taxonomy" id="314043"/>
    <lineage>
        <taxon>Eukaryota</taxon>
        <taxon>Fungi</taxon>
        <taxon>Dikarya</taxon>
        <taxon>Ascomycota</taxon>
        <taxon>Pezizomycotina</taxon>
        <taxon>Sordariomycetes</taxon>
        <taxon>Sordariomycetidae</taxon>
        <taxon>Sordariales</taxon>
        <taxon>Lasiosphaeriaceae</taxon>
        <taxon>Immersiella</taxon>
    </lineage>
</organism>
<dbReference type="SMART" id="SM00546">
    <property type="entry name" value="CUE"/>
    <property type="match status" value="1"/>
</dbReference>
<evidence type="ECO:0000256" key="1">
    <source>
        <dbReference type="SAM" id="MobiDB-lite"/>
    </source>
</evidence>
<feature type="compositionally biased region" description="Polar residues" evidence="1">
    <location>
        <begin position="79"/>
        <end position="88"/>
    </location>
</feature>
<name>A0AA39X2G0_9PEZI</name>
<dbReference type="Proteomes" id="UP001175000">
    <property type="component" value="Unassembled WGS sequence"/>
</dbReference>
<dbReference type="FunFam" id="1.10.8.10:FF:000064">
    <property type="entry name" value="Similar to CUE domain-containing protein"/>
    <property type="match status" value="1"/>
</dbReference>
<dbReference type="AlphaFoldDB" id="A0AA39X2G0"/>
<comment type="caution">
    <text evidence="3">The sequence shown here is derived from an EMBL/GenBank/DDBJ whole genome shotgun (WGS) entry which is preliminary data.</text>
</comment>
<dbReference type="Pfam" id="PF02845">
    <property type="entry name" value="CUE"/>
    <property type="match status" value="1"/>
</dbReference>
<feature type="compositionally biased region" description="Pro residues" evidence="1">
    <location>
        <begin position="131"/>
        <end position="140"/>
    </location>
</feature>
<feature type="domain" description="CUE" evidence="2">
    <location>
        <begin position="80"/>
        <end position="123"/>
    </location>
</feature>
<dbReference type="GO" id="GO:0031624">
    <property type="term" value="F:ubiquitin conjugating enzyme binding"/>
    <property type="evidence" value="ECO:0007669"/>
    <property type="project" value="TreeGrafter"/>
</dbReference>
<dbReference type="Gene3D" id="1.10.8.10">
    <property type="entry name" value="DNA helicase RuvA subunit, C-terminal domain"/>
    <property type="match status" value="1"/>
</dbReference>
<dbReference type="InterPro" id="IPR003892">
    <property type="entry name" value="CUE"/>
</dbReference>
<gene>
    <name evidence="3" type="ORF">B0T14DRAFT_509087</name>
</gene>
<dbReference type="InterPro" id="IPR041807">
    <property type="entry name" value="Cue5/Don1_CUE"/>
</dbReference>
<accession>A0AA39X2G0</accession>
<feature type="region of interest" description="Disordered" evidence="1">
    <location>
        <begin position="1"/>
        <end position="90"/>
    </location>
</feature>
<sequence length="427" mass="46515">MAAPTPADALKSNPVSVAPESPTTVRPLDMDDDDVQETGVLGDDNTVKLTAPATSATSTTPNAPATEEAPPPKPPRPVNETQQNQQMLQEAFPSIDMAVIKAVLTASRGQVEPAFNALLEMTDPDAVQNDVPPPPPPRPVADPVGPTSTAQSQLEADEEYARRLAEHYENVGAYEARTANNMHRGPRGRQQTGLGPNDQDDDREHSFLDDDLPVIKESLRKGFVETQTKVNTWFTQLKKKLDEQFDEDDERNGQGSSSFMGRPTRDQTRRSNDYDRYDADPELLSDDFAGMKFNSDGTPANRGYGNPNLFKPPPPSKSPKPNDGRRVAFAETVEDIDAYNASPKIPPKDAAPSSGKASKWQPLSTVEPSPIAENDPFSLGDSDDERDAKDKKEIKLEDKDEVLRKATADAMADSLVDNKPKATGADK</sequence>
<feature type="region of interest" description="Disordered" evidence="1">
    <location>
        <begin position="122"/>
        <end position="209"/>
    </location>
</feature>
<dbReference type="InterPro" id="IPR009060">
    <property type="entry name" value="UBA-like_sf"/>
</dbReference>